<dbReference type="PANTHER" id="PTHR28529:SF2">
    <property type="entry name" value="DNA REPAIR PROTEIN SWI5 HOMOLOG"/>
    <property type="match status" value="1"/>
</dbReference>
<keyword evidence="4" id="KW-0175">Coiled coil</keyword>
<dbReference type="InterPro" id="IPR010760">
    <property type="entry name" value="DNA-repair_Swi5"/>
</dbReference>
<accession>A0A0H2SU01</accession>
<keyword evidence="6" id="KW-1185">Reference proteome</keyword>
<dbReference type="GO" id="GO:0032798">
    <property type="term" value="C:Swi5-Sfr1 complex"/>
    <property type="evidence" value="ECO:0007669"/>
    <property type="project" value="TreeGrafter"/>
</dbReference>
<evidence type="ECO:0000313" key="5">
    <source>
        <dbReference type="EMBL" id="KLO20601.1"/>
    </source>
</evidence>
<protein>
    <recommendedName>
        <fullName evidence="7">Swi5-domain-containing protein</fullName>
    </recommendedName>
</protein>
<gene>
    <name evidence="5" type="ORF">SCHPADRAFT_934430</name>
</gene>
<dbReference type="STRING" id="27342.A0A0H2SU01"/>
<proteinExistence type="inferred from homology"/>
<organism evidence="5 6">
    <name type="scientific">Schizopora paradoxa</name>
    <dbReference type="NCBI Taxonomy" id="27342"/>
    <lineage>
        <taxon>Eukaryota</taxon>
        <taxon>Fungi</taxon>
        <taxon>Dikarya</taxon>
        <taxon>Basidiomycota</taxon>
        <taxon>Agaricomycotina</taxon>
        <taxon>Agaricomycetes</taxon>
        <taxon>Hymenochaetales</taxon>
        <taxon>Schizoporaceae</taxon>
        <taxon>Schizopora</taxon>
    </lineage>
</organism>
<dbReference type="Gene3D" id="1.20.5.170">
    <property type="match status" value="1"/>
</dbReference>
<name>A0A0H2SU01_9AGAM</name>
<comment type="similarity">
    <text evidence="1">Belongs to the SWI5/SAE3 family.</text>
</comment>
<dbReference type="Pfam" id="PF07061">
    <property type="entry name" value="Swi5"/>
    <property type="match status" value="1"/>
</dbReference>
<dbReference type="GO" id="GO:0034974">
    <property type="term" value="C:Swi5-Swi2 complex"/>
    <property type="evidence" value="ECO:0007669"/>
    <property type="project" value="TreeGrafter"/>
</dbReference>
<evidence type="ECO:0000256" key="2">
    <source>
        <dbReference type="ARBA" id="ARBA00022763"/>
    </source>
</evidence>
<feature type="coiled-coil region" evidence="4">
    <location>
        <begin position="34"/>
        <end position="61"/>
    </location>
</feature>
<reference evidence="5 6" key="1">
    <citation type="submission" date="2015-04" db="EMBL/GenBank/DDBJ databases">
        <title>Complete genome sequence of Schizopora paradoxa KUC8140, a cosmopolitan wood degrader in East Asia.</title>
        <authorList>
            <consortium name="DOE Joint Genome Institute"/>
            <person name="Min B."/>
            <person name="Park H."/>
            <person name="Jang Y."/>
            <person name="Kim J.-J."/>
            <person name="Kim K.H."/>
            <person name="Pangilinan J."/>
            <person name="Lipzen A."/>
            <person name="Riley R."/>
            <person name="Grigoriev I.V."/>
            <person name="Spatafora J.W."/>
            <person name="Choi I.-G."/>
        </authorList>
    </citation>
    <scope>NUCLEOTIDE SEQUENCE [LARGE SCALE GENOMIC DNA]</scope>
    <source>
        <strain evidence="5 6">KUC8140</strain>
    </source>
</reference>
<dbReference type="GO" id="GO:0010772">
    <property type="term" value="P:meiotic DNA recombinase assembly involved in reciprocal meiotic recombination"/>
    <property type="evidence" value="ECO:0007669"/>
    <property type="project" value="TreeGrafter"/>
</dbReference>
<dbReference type="AlphaFoldDB" id="A0A0H2SU01"/>
<evidence type="ECO:0008006" key="7">
    <source>
        <dbReference type="Google" id="ProtNLM"/>
    </source>
</evidence>
<sequence>MFARHVPSSKDDAKACQLKKLTVLISIPTYSAHWQDNEQRAEELKNEIAKLQAQLGDEDAGKIVSQHHELLHKYNETKDATQFLIGKLAMYKETTIKQLHADYNLPMGD</sequence>
<keyword evidence="3" id="KW-0234">DNA repair</keyword>
<evidence type="ECO:0000256" key="1">
    <source>
        <dbReference type="ARBA" id="ARBA00008060"/>
    </source>
</evidence>
<keyword evidence="2" id="KW-0227">DNA damage</keyword>
<dbReference type="InParanoid" id="A0A0H2SU01"/>
<evidence type="ECO:0000256" key="4">
    <source>
        <dbReference type="SAM" id="Coils"/>
    </source>
</evidence>
<dbReference type="PANTHER" id="PTHR28529">
    <property type="entry name" value="DNA REPAIR PROTEIN SWI5 HOMOLOG"/>
    <property type="match status" value="1"/>
</dbReference>
<dbReference type="FunCoup" id="A0A0H2SU01">
    <property type="interactions" value="84"/>
</dbReference>
<dbReference type="EMBL" id="KQ085882">
    <property type="protein sequence ID" value="KLO20601.1"/>
    <property type="molecule type" value="Genomic_DNA"/>
</dbReference>
<dbReference type="Proteomes" id="UP000053477">
    <property type="component" value="Unassembled WGS sequence"/>
</dbReference>
<evidence type="ECO:0000313" key="6">
    <source>
        <dbReference type="Proteomes" id="UP000053477"/>
    </source>
</evidence>
<dbReference type="OrthoDB" id="255837at2759"/>
<evidence type="ECO:0000256" key="3">
    <source>
        <dbReference type="ARBA" id="ARBA00023204"/>
    </source>
</evidence>
<dbReference type="GO" id="GO:0000709">
    <property type="term" value="P:meiotic joint molecule formation"/>
    <property type="evidence" value="ECO:0007669"/>
    <property type="project" value="TreeGrafter"/>
</dbReference>